<gene>
    <name evidence="2" type="ORF">WJX81_002593</name>
</gene>
<keyword evidence="3" id="KW-1185">Reference proteome</keyword>
<organism evidence="2 3">
    <name type="scientific">Elliptochloris bilobata</name>
    <dbReference type="NCBI Taxonomy" id="381761"/>
    <lineage>
        <taxon>Eukaryota</taxon>
        <taxon>Viridiplantae</taxon>
        <taxon>Chlorophyta</taxon>
        <taxon>core chlorophytes</taxon>
        <taxon>Trebouxiophyceae</taxon>
        <taxon>Trebouxiophyceae incertae sedis</taxon>
        <taxon>Elliptochloris clade</taxon>
        <taxon>Elliptochloris</taxon>
    </lineage>
</organism>
<dbReference type="PANTHER" id="PTHR31984">
    <property type="entry name" value="TRANSPORTER, PUTATIVE (DUF179)-RELATED"/>
    <property type="match status" value="1"/>
</dbReference>
<dbReference type="AlphaFoldDB" id="A0AAW1SKX6"/>
<feature type="region of interest" description="Disordered" evidence="1">
    <location>
        <begin position="1"/>
        <end position="24"/>
    </location>
</feature>
<dbReference type="Pfam" id="PF02622">
    <property type="entry name" value="DUF179"/>
    <property type="match status" value="1"/>
</dbReference>
<protein>
    <submittedName>
        <fullName evidence="2">Uncharacterized protein</fullName>
    </submittedName>
</protein>
<evidence type="ECO:0000313" key="3">
    <source>
        <dbReference type="Proteomes" id="UP001445335"/>
    </source>
</evidence>
<evidence type="ECO:0000313" key="2">
    <source>
        <dbReference type="EMBL" id="KAK9846375.1"/>
    </source>
</evidence>
<proteinExistence type="predicted"/>
<reference evidence="2 3" key="1">
    <citation type="journal article" date="2024" name="Nat. Commun.">
        <title>Phylogenomics reveals the evolutionary origins of lichenization in chlorophyte algae.</title>
        <authorList>
            <person name="Puginier C."/>
            <person name="Libourel C."/>
            <person name="Otte J."/>
            <person name="Skaloud P."/>
            <person name="Haon M."/>
            <person name="Grisel S."/>
            <person name="Petersen M."/>
            <person name="Berrin J.G."/>
            <person name="Delaux P.M."/>
            <person name="Dal Grande F."/>
            <person name="Keller J."/>
        </authorList>
    </citation>
    <scope>NUCLEOTIDE SEQUENCE [LARGE SCALE GENOMIC DNA]</scope>
    <source>
        <strain evidence="2 3">SAG 245.80</strain>
    </source>
</reference>
<dbReference type="Proteomes" id="UP001445335">
    <property type="component" value="Unassembled WGS sequence"/>
</dbReference>
<evidence type="ECO:0000256" key="1">
    <source>
        <dbReference type="SAM" id="MobiDB-lite"/>
    </source>
</evidence>
<name>A0AAW1SKX6_9CHLO</name>
<sequence>MQRYTHKRLAATEPQSSDAPDEGSVVGDWRAFRASLVAKETTAEGAEPWASRLSQENLELFQSQDPALAKEAFWVHATEVPEQGGLVLAQPRCAAILDPRYHQLVIFLAKHDREGSVGFILNRPAPVAVGGLMGWGFSSAEGLGGAGKLQGVFAGAPVYHGGFYPPNRIARQSVSVLHGQGHLTGCSEVALGIFTGGEEEGAREVLEGKLAAAVHFRFFLGAMRWGPGALDQEIDQGAWYTAACSRSVVLRQCIQLPTPLWRECLTLIGGRHAHEARG</sequence>
<dbReference type="PANTHER" id="PTHR31984:SF18">
    <property type="entry name" value="TRANSCRIPTIONAL REGULATOR"/>
    <property type="match status" value="1"/>
</dbReference>
<dbReference type="EMBL" id="JALJOU010000001">
    <property type="protein sequence ID" value="KAK9846375.1"/>
    <property type="molecule type" value="Genomic_DNA"/>
</dbReference>
<dbReference type="SUPFAM" id="SSF143456">
    <property type="entry name" value="VC0467-like"/>
    <property type="match status" value="1"/>
</dbReference>
<dbReference type="InterPro" id="IPR003774">
    <property type="entry name" value="AlgH-like"/>
</dbReference>
<accession>A0AAW1SKX6</accession>
<comment type="caution">
    <text evidence="2">The sequence shown here is derived from an EMBL/GenBank/DDBJ whole genome shotgun (WGS) entry which is preliminary data.</text>
</comment>
<dbReference type="Gene3D" id="3.40.1740.10">
    <property type="entry name" value="VC0467-like"/>
    <property type="match status" value="1"/>
</dbReference>